<dbReference type="SMART" id="SM00829">
    <property type="entry name" value="PKS_ER"/>
    <property type="match status" value="1"/>
</dbReference>
<evidence type="ECO:0000259" key="1">
    <source>
        <dbReference type="SMART" id="SM00829"/>
    </source>
</evidence>
<accession>A0A0H2QYF0</accession>
<dbReference type="PANTHER" id="PTHR45348:SF2">
    <property type="entry name" value="ZINC-TYPE ALCOHOL DEHYDROGENASE-LIKE PROTEIN C2E1P3.01"/>
    <property type="match status" value="1"/>
</dbReference>
<dbReference type="FunCoup" id="A0A0H2QYF0">
    <property type="interactions" value="12"/>
</dbReference>
<evidence type="ECO:0000313" key="2">
    <source>
        <dbReference type="EMBL" id="KLO04399.1"/>
    </source>
</evidence>
<dbReference type="STRING" id="27342.A0A0H2QYF0"/>
<name>A0A0H2QYF0_9AGAM</name>
<dbReference type="OrthoDB" id="10257049at2759"/>
<dbReference type="Proteomes" id="UP000053477">
    <property type="component" value="Unassembled WGS sequence"/>
</dbReference>
<dbReference type="InterPro" id="IPR011032">
    <property type="entry name" value="GroES-like_sf"/>
</dbReference>
<proteinExistence type="predicted"/>
<dbReference type="InterPro" id="IPR036291">
    <property type="entry name" value="NAD(P)-bd_dom_sf"/>
</dbReference>
<dbReference type="Gene3D" id="3.40.50.720">
    <property type="entry name" value="NAD(P)-binding Rossmann-like Domain"/>
    <property type="match status" value="1"/>
</dbReference>
<evidence type="ECO:0000313" key="3">
    <source>
        <dbReference type="Proteomes" id="UP000053477"/>
    </source>
</evidence>
<dbReference type="SUPFAM" id="SSF50129">
    <property type="entry name" value="GroES-like"/>
    <property type="match status" value="1"/>
</dbReference>
<dbReference type="PANTHER" id="PTHR45348">
    <property type="entry name" value="HYPOTHETICAL OXIDOREDUCTASE (EUROFUNG)"/>
    <property type="match status" value="1"/>
</dbReference>
<dbReference type="InterPro" id="IPR013154">
    <property type="entry name" value="ADH-like_N"/>
</dbReference>
<dbReference type="Gene3D" id="3.90.180.10">
    <property type="entry name" value="Medium-chain alcohol dehydrogenases, catalytic domain"/>
    <property type="match status" value="1"/>
</dbReference>
<dbReference type="InterPro" id="IPR013149">
    <property type="entry name" value="ADH-like_C"/>
</dbReference>
<keyword evidence="3" id="KW-1185">Reference proteome</keyword>
<dbReference type="CDD" id="cd08249">
    <property type="entry name" value="enoyl_reductase_like"/>
    <property type="match status" value="1"/>
</dbReference>
<dbReference type="GO" id="GO:0016651">
    <property type="term" value="F:oxidoreductase activity, acting on NAD(P)H"/>
    <property type="evidence" value="ECO:0007669"/>
    <property type="project" value="InterPro"/>
</dbReference>
<sequence>MKAAVVQEDKTVKVAEKAVPKLQPNEILLKTVSVGLNPTDWKHVKNFSRPGDIVGCDFVGKVVEIGSEVPVGEIKEGEVRWGFTRGGVDGERGGFAEYVAVDWDLSSVVPSNVTPQEASSIPIPFLTSVQALYIHLGVPEPPEKVSGEPWILIWSGFTAVGRYAIQLAKLSGFKVATTASEKNWAKLKEYGADVVFDYKDPDVVKKLKEATGDKIEYGFDCISEKGSVQLSQQAFRPEGGRLILLLPTPSESELPRPDVKTSTTLAYMMLGTPIQWGKITLPAQPEDRACFVRWTKITTELFAKGAIKPLDVHVVGDLDKIQEALDMLQSGKHSTKLVLNVS</sequence>
<dbReference type="SUPFAM" id="SSF51735">
    <property type="entry name" value="NAD(P)-binding Rossmann-fold domains"/>
    <property type="match status" value="1"/>
</dbReference>
<feature type="domain" description="Enoyl reductase (ER)" evidence="1">
    <location>
        <begin position="7"/>
        <end position="339"/>
    </location>
</feature>
<dbReference type="InterPro" id="IPR020843">
    <property type="entry name" value="ER"/>
</dbReference>
<dbReference type="InParanoid" id="A0A0H2QYF0"/>
<dbReference type="Pfam" id="PF08240">
    <property type="entry name" value="ADH_N"/>
    <property type="match status" value="1"/>
</dbReference>
<gene>
    <name evidence="2" type="ORF">SCHPADRAFT_911674</name>
</gene>
<dbReference type="EMBL" id="KQ086557">
    <property type="protein sequence ID" value="KLO04399.1"/>
    <property type="molecule type" value="Genomic_DNA"/>
</dbReference>
<dbReference type="Pfam" id="PF00107">
    <property type="entry name" value="ADH_zinc_N"/>
    <property type="match status" value="1"/>
</dbReference>
<reference evidence="2 3" key="1">
    <citation type="submission" date="2015-04" db="EMBL/GenBank/DDBJ databases">
        <title>Complete genome sequence of Schizopora paradoxa KUC8140, a cosmopolitan wood degrader in East Asia.</title>
        <authorList>
            <consortium name="DOE Joint Genome Institute"/>
            <person name="Min B."/>
            <person name="Park H."/>
            <person name="Jang Y."/>
            <person name="Kim J.-J."/>
            <person name="Kim K.H."/>
            <person name="Pangilinan J."/>
            <person name="Lipzen A."/>
            <person name="Riley R."/>
            <person name="Grigoriev I.V."/>
            <person name="Spatafora J.W."/>
            <person name="Choi I.-G."/>
        </authorList>
    </citation>
    <scope>NUCLEOTIDE SEQUENCE [LARGE SCALE GENOMIC DNA]</scope>
    <source>
        <strain evidence="2 3">KUC8140</strain>
    </source>
</reference>
<protein>
    <submittedName>
        <fullName evidence="2">GroES-like protein</fullName>
    </submittedName>
</protein>
<organism evidence="2 3">
    <name type="scientific">Schizopora paradoxa</name>
    <dbReference type="NCBI Taxonomy" id="27342"/>
    <lineage>
        <taxon>Eukaryota</taxon>
        <taxon>Fungi</taxon>
        <taxon>Dikarya</taxon>
        <taxon>Basidiomycota</taxon>
        <taxon>Agaricomycotina</taxon>
        <taxon>Agaricomycetes</taxon>
        <taxon>Hymenochaetales</taxon>
        <taxon>Schizoporaceae</taxon>
        <taxon>Schizopora</taxon>
    </lineage>
</organism>
<dbReference type="AlphaFoldDB" id="A0A0H2QYF0"/>
<dbReference type="InterPro" id="IPR047122">
    <property type="entry name" value="Trans-enoyl_RdTase-like"/>
</dbReference>